<comment type="similarity">
    <text evidence="2">Belongs to the bacterial solute-binding protein 8 family.</text>
</comment>
<dbReference type="PANTHER" id="PTHR30532:SF1">
    <property type="entry name" value="IRON(3+)-HYDROXAMATE-BINDING PROTEIN FHUD"/>
    <property type="match status" value="1"/>
</dbReference>
<dbReference type="KEGG" id="kvl:KVU_0005"/>
<dbReference type="InterPro" id="IPR051313">
    <property type="entry name" value="Bact_iron-sidero_bind"/>
</dbReference>
<proteinExistence type="inferred from homology"/>
<dbReference type="SUPFAM" id="SSF53807">
    <property type="entry name" value="Helical backbone' metal receptor"/>
    <property type="match status" value="1"/>
</dbReference>
<dbReference type="GO" id="GO:1901678">
    <property type="term" value="P:iron coordination entity transport"/>
    <property type="evidence" value="ECO:0007669"/>
    <property type="project" value="UniProtKB-ARBA"/>
</dbReference>
<evidence type="ECO:0000256" key="3">
    <source>
        <dbReference type="ARBA" id="ARBA00022448"/>
    </source>
</evidence>
<evidence type="ECO:0000313" key="9">
    <source>
        <dbReference type="Proteomes" id="UP000000692"/>
    </source>
</evidence>
<dbReference type="eggNOG" id="COG0614">
    <property type="taxonomic scope" value="Bacteria"/>
</dbReference>
<dbReference type="Proteomes" id="UP000000692">
    <property type="component" value="Chromosome"/>
</dbReference>
<dbReference type="InterPro" id="IPR002491">
    <property type="entry name" value="ABC_transptr_periplasmic_BD"/>
</dbReference>
<protein>
    <submittedName>
        <fullName evidence="8">Putative ABC transporter substrate-binding protein</fullName>
    </submittedName>
</protein>
<evidence type="ECO:0000313" key="8">
    <source>
        <dbReference type="EMBL" id="AEM39844.1"/>
    </source>
</evidence>
<dbReference type="EMBL" id="CP002018">
    <property type="protein sequence ID" value="AEM39844.1"/>
    <property type="molecule type" value="Genomic_DNA"/>
</dbReference>
<dbReference type="Gene3D" id="3.40.50.1980">
    <property type="entry name" value="Nitrogenase molybdenum iron protein domain"/>
    <property type="match status" value="2"/>
</dbReference>
<evidence type="ECO:0000256" key="4">
    <source>
        <dbReference type="ARBA" id="ARBA00022496"/>
    </source>
</evidence>
<accession>F9Y777</accession>
<dbReference type="Pfam" id="PF01497">
    <property type="entry name" value="Peripla_BP_2"/>
    <property type="match status" value="1"/>
</dbReference>
<dbReference type="AlphaFoldDB" id="F9Y777"/>
<evidence type="ECO:0000256" key="6">
    <source>
        <dbReference type="SAM" id="SignalP"/>
    </source>
</evidence>
<keyword evidence="4" id="KW-0410">Iron transport</keyword>
<dbReference type="PATRIC" id="fig|759362.5.peg.5"/>
<reference evidence="8 9" key="1">
    <citation type="journal article" date="2011" name="J. Bacteriol.">
        <title>Complete genome sequence of the industrial strain Ketogulonicigenium vulgare WSH-001.</title>
        <authorList>
            <person name="Liu L."/>
            <person name="Li Y."/>
            <person name="Zhang J."/>
            <person name="Zhou Z."/>
            <person name="Liu J."/>
            <person name="Li X."/>
            <person name="Zhou J."/>
            <person name="Du G."/>
            <person name="Wang L."/>
            <person name="Chen J."/>
        </authorList>
    </citation>
    <scope>NUCLEOTIDE SEQUENCE [LARGE SCALE GENOMIC DNA]</scope>
    <source>
        <strain evidence="8 9">WSH-001</strain>
    </source>
</reference>
<dbReference type="PANTHER" id="PTHR30532">
    <property type="entry name" value="IRON III DICITRATE-BINDING PERIPLASMIC PROTEIN"/>
    <property type="match status" value="1"/>
</dbReference>
<dbReference type="CDD" id="cd01146">
    <property type="entry name" value="FhuD"/>
    <property type="match status" value="1"/>
</dbReference>
<gene>
    <name evidence="8" type="ordered locus">KVU_0005</name>
</gene>
<dbReference type="GO" id="GO:0030288">
    <property type="term" value="C:outer membrane-bounded periplasmic space"/>
    <property type="evidence" value="ECO:0007669"/>
    <property type="project" value="TreeGrafter"/>
</dbReference>
<feature type="domain" description="Fe/B12 periplasmic-binding" evidence="7">
    <location>
        <begin position="62"/>
        <end position="321"/>
    </location>
</feature>
<evidence type="ECO:0000256" key="1">
    <source>
        <dbReference type="ARBA" id="ARBA00004196"/>
    </source>
</evidence>
<evidence type="ECO:0000256" key="5">
    <source>
        <dbReference type="ARBA" id="ARBA00022729"/>
    </source>
</evidence>
<dbReference type="HOGENOM" id="CLU_038034_0_2_5"/>
<keyword evidence="4" id="KW-0408">Iron</keyword>
<evidence type="ECO:0000256" key="2">
    <source>
        <dbReference type="ARBA" id="ARBA00008814"/>
    </source>
</evidence>
<keyword evidence="9" id="KW-1185">Reference proteome</keyword>
<feature type="chain" id="PRO_5003391872" evidence="6">
    <location>
        <begin position="21"/>
        <end position="321"/>
    </location>
</feature>
<keyword evidence="5 6" id="KW-0732">Signal</keyword>
<dbReference type="PROSITE" id="PS50983">
    <property type="entry name" value="FE_B12_PBP"/>
    <property type="match status" value="1"/>
</dbReference>
<sequence length="321" mass="33629">MLRGALALAVTFGVATAAIAQTGDHASPRVLVDMGSAAPDGVFPRSVRHMFGETVLEAAPQRIIVISTGQLDAAITLGIVPVGATAGDNADIYPAYLGAAFPQHIAAMAEVANLGDRSGPNLELIAQLRPDLIFMNQAVLQQDFFDTLSQIAPVVVTRGNGVNWKVDYLLLAQALGKGGEAQAFLDQFHADADAFAANLPADPPSVSLLQSTGARTRVMGVTSLGGGILEDLGLSRPRSQQFDKNSEDISLELLDLADADWIFYGTNGTGDQALQNAALWPSLSAVAADRAVAIDFDAFYLNTGPTAARVVLDTVIETLSE</sequence>
<organism evidence="8 9">
    <name type="scientific">Ketogulonicigenium vulgare (strain WSH-001)</name>
    <dbReference type="NCBI Taxonomy" id="759362"/>
    <lineage>
        <taxon>Bacteria</taxon>
        <taxon>Pseudomonadati</taxon>
        <taxon>Pseudomonadota</taxon>
        <taxon>Alphaproteobacteria</taxon>
        <taxon>Rhodobacterales</taxon>
        <taxon>Roseobacteraceae</taxon>
        <taxon>Ketogulonicigenium</taxon>
    </lineage>
</organism>
<keyword evidence="4" id="KW-0406">Ion transport</keyword>
<keyword evidence="3" id="KW-0813">Transport</keyword>
<dbReference type="OrthoDB" id="1846031at2"/>
<evidence type="ECO:0000259" key="7">
    <source>
        <dbReference type="PROSITE" id="PS50983"/>
    </source>
</evidence>
<comment type="subcellular location">
    <subcellularLocation>
        <location evidence="1">Cell envelope</location>
    </subcellularLocation>
</comment>
<name>F9Y777_KETVW</name>
<feature type="signal peptide" evidence="6">
    <location>
        <begin position="1"/>
        <end position="20"/>
    </location>
</feature>